<name>A0A2N0S6T9_9GLOM</name>
<reference evidence="1 2" key="2">
    <citation type="submission" date="2017-10" db="EMBL/GenBank/DDBJ databases">
        <title>Genome analyses suggest a sexual origin of heterokaryosis in a supposedly ancient asexual fungus.</title>
        <authorList>
            <person name="Corradi N."/>
            <person name="Sedzielewska K."/>
            <person name="Noel J."/>
            <person name="Charron P."/>
            <person name="Farinelli L."/>
            <person name="Marton T."/>
            <person name="Kruger M."/>
            <person name="Pelin A."/>
            <person name="Brachmann A."/>
            <person name="Corradi N."/>
        </authorList>
    </citation>
    <scope>NUCLEOTIDE SEQUENCE [LARGE SCALE GENOMIC DNA]</scope>
    <source>
        <strain evidence="1 2">A1</strain>
    </source>
</reference>
<dbReference type="VEuPathDB" id="FungiDB:RhiirA1_453685"/>
<organism evidence="1 2">
    <name type="scientific">Rhizophagus irregularis</name>
    <dbReference type="NCBI Taxonomy" id="588596"/>
    <lineage>
        <taxon>Eukaryota</taxon>
        <taxon>Fungi</taxon>
        <taxon>Fungi incertae sedis</taxon>
        <taxon>Mucoromycota</taxon>
        <taxon>Glomeromycotina</taxon>
        <taxon>Glomeromycetes</taxon>
        <taxon>Glomerales</taxon>
        <taxon>Glomeraceae</taxon>
        <taxon>Rhizophagus</taxon>
    </lineage>
</organism>
<dbReference type="Proteomes" id="UP000232688">
    <property type="component" value="Unassembled WGS sequence"/>
</dbReference>
<dbReference type="EMBL" id="LLXH01000174">
    <property type="protein sequence ID" value="PKC71286.1"/>
    <property type="molecule type" value="Genomic_DNA"/>
</dbReference>
<proteinExistence type="predicted"/>
<evidence type="ECO:0000313" key="2">
    <source>
        <dbReference type="Proteomes" id="UP000232688"/>
    </source>
</evidence>
<dbReference type="AlphaFoldDB" id="A0A2N0S6T9"/>
<gene>
    <name evidence="1" type="ORF">RhiirA1_453685</name>
</gene>
<protein>
    <submittedName>
        <fullName evidence="1">Uncharacterized protein</fullName>
    </submittedName>
</protein>
<evidence type="ECO:0000313" key="1">
    <source>
        <dbReference type="EMBL" id="PKC71286.1"/>
    </source>
</evidence>
<reference evidence="1 2" key="1">
    <citation type="submission" date="2017-10" db="EMBL/GenBank/DDBJ databases">
        <title>Extensive intraspecific genome diversity in a model arbuscular mycorrhizal fungus.</title>
        <authorList>
            <person name="Chen E.C.H."/>
            <person name="Morin E."/>
            <person name="Baudet D."/>
            <person name="Noel J."/>
            <person name="Ndikumana S."/>
            <person name="Charron P."/>
            <person name="St-Onge C."/>
            <person name="Giorgi J."/>
            <person name="Grigoriev I.V."/>
            <person name="Roux C."/>
            <person name="Martin F.M."/>
            <person name="Corradi N."/>
        </authorList>
    </citation>
    <scope>NUCLEOTIDE SEQUENCE [LARGE SCALE GENOMIC DNA]</scope>
    <source>
        <strain evidence="1 2">A1</strain>
    </source>
</reference>
<comment type="caution">
    <text evidence="1">The sequence shown here is derived from an EMBL/GenBank/DDBJ whole genome shotgun (WGS) entry which is preliminary data.</text>
</comment>
<sequence length="224" mass="25476">MLRKYHPSAFRGYLAKYAKNLQKINGSQKEFLTFQAEYPAFVHLALNPGTSKKEIEQIRREYIDSYCKEEAELQSLWKQAETATEAEQNSMEDSLRDKIYSQIRFITAHNDMLDETSSNAIFHLIKKEVPGAILTVYGSSTDYDILLDRHVVETIKLHRGSEHVTWLGVTWGIFYLAGIRTTDTQEWYDGIQCGHGSSRTAKPEASCDSPSATNLSMIVCSHIT</sequence>
<accession>A0A2N0S6T9</accession>